<accession>A0A8J6L7L8</accession>
<gene>
    <name evidence="2" type="ORF">GEV33_011975</name>
</gene>
<feature type="region of interest" description="Disordered" evidence="1">
    <location>
        <begin position="413"/>
        <end position="449"/>
    </location>
</feature>
<dbReference type="AlphaFoldDB" id="A0A8J6L7L8"/>
<proteinExistence type="predicted"/>
<organism evidence="2 3">
    <name type="scientific">Tenebrio molitor</name>
    <name type="common">Yellow mealworm beetle</name>
    <dbReference type="NCBI Taxonomy" id="7067"/>
    <lineage>
        <taxon>Eukaryota</taxon>
        <taxon>Metazoa</taxon>
        <taxon>Ecdysozoa</taxon>
        <taxon>Arthropoda</taxon>
        <taxon>Hexapoda</taxon>
        <taxon>Insecta</taxon>
        <taxon>Pterygota</taxon>
        <taxon>Neoptera</taxon>
        <taxon>Endopterygota</taxon>
        <taxon>Coleoptera</taxon>
        <taxon>Polyphaga</taxon>
        <taxon>Cucujiformia</taxon>
        <taxon>Tenebrionidae</taxon>
        <taxon>Tenebrio</taxon>
    </lineage>
</organism>
<reference evidence="2" key="1">
    <citation type="journal article" date="2020" name="J Insects Food Feed">
        <title>The yellow mealworm (Tenebrio molitor) genome: a resource for the emerging insects as food and feed industry.</title>
        <authorList>
            <person name="Eriksson T."/>
            <person name="Andere A."/>
            <person name="Kelstrup H."/>
            <person name="Emery V."/>
            <person name="Picard C."/>
        </authorList>
    </citation>
    <scope>NUCLEOTIDE SEQUENCE</scope>
    <source>
        <strain evidence="2">Stoneville</strain>
        <tissue evidence="2">Whole head</tissue>
    </source>
</reference>
<feature type="compositionally biased region" description="Polar residues" evidence="1">
    <location>
        <begin position="89"/>
        <end position="100"/>
    </location>
</feature>
<evidence type="ECO:0000313" key="2">
    <source>
        <dbReference type="EMBL" id="KAH0810815.1"/>
    </source>
</evidence>
<evidence type="ECO:0000313" key="3">
    <source>
        <dbReference type="Proteomes" id="UP000719412"/>
    </source>
</evidence>
<dbReference type="EMBL" id="JABDTM020027248">
    <property type="protein sequence ID" value="KAH0810815.1"/>
    <property type="molecule type" value="Genomic_DNA"/>
</dbReference>
<feature type="region of interest" description="Disordered" evidence="1">
    <location>
        <begin position="88"/>
        <end position="125"/>
    </location>
</feature>
<name>A0A8J6L7L8_TENMO</name>
<reference evidence="2" key="2">
    <citation type="submission" date="2021-08" db="EMBL/GenBank/DDBJ databases">
        <authorList>
            <person name="Eriksson T."/>
        </authorList>
    </citation>
    <scope>NUCLEOTIDE SEQUENCE</scope>
    <source>
        <strain evidence="2">Stoneville</strain>
        <tissue evidence="2">Whole head</tissue>
    </source>
</reference>
<feature type="region of interest" description="Disordered" evidence="1">
    <location>
        <begin position="204"/>
        <end position="232"/>
    </location>
</feature>
<dbReference type="Proteomes" id="UP000719412">
    <property type="component" value="Unassembled WGS sequence"/>
</dbReference>
<feature type="compositionally biased region" description="Polar residues" evidence="1">
    <location>
        <begin position="108"/>
        <end position="125"/>
    </location>
</feature>
<comment type="caution">
    <text evidence="2">The sequence shown here is derived from an EMBL/GenBank/DDBJ whole genome shotgun (WGS) entry which is preliminary data.</text>
</comment>
<protein>
    <submittedName>
        <fullName evidence="2">Uncharacterized protein</fullName>
    </submittedName>
</protein>
<sequence>MSAAKIKESPVRDANVFGERAPQMVDNLEVHSTASSDISESLRERILGKGYARRRLNRAAAKTTQSQHSVYNGANSSYEVVPSKESFEIVSNPNGNQNARSGGDNKSIGEQLSYHSANSGGSKTSFRKNSSFVVVARDPEGASNAPSMKTADERRYTTIETQTVAIQTVEIGADTDLDCRCAWGDQQCTCSEYDSQQCLYGRSSKRADTSGETSDPSIYGNFTESSSQTSRRKHCPCNCRRCRCYDYDTQSISDHSDNSDDSYTTDFFDLPYQNNEEYLKLLRELEKKLIARNKARVRRTMMEFEKRSRQNHNSDAQSRSYRCDDDCLLRKLQARSHKENICCKCGRHKRVNSDILQNEKRWEEMDFEGAVQGSDNCIQTPRRVERSLHKSHWQLDPRSGEWVKVSCFQQTDFSRPPPHGDFVKEENKKVAPPGSTAKKECYCRQKKRR</sequence>
<keyword evidence="3" id="KW-1185">Reference proteome</keyword>
<feature type="compositionally biased region" description="Polar residues" evidence="1">
    <location>
        <begin position="210"/>
        <end position="229"/>
    </location>
</feature>
<evidence type="ECO:0000256" key="1">
    <source>
        <dbReference type="SAM" id="MobiDB-lite"/>
    </source>
</evidence>